<comment type="caution">
    <text evidence="1">The sequence shown here is derived from an EMBL/GenBank/DDBJ whole genome shotgun (WGS) entry which is preliminary data.</text>
</comment>
<organism evidence="1 2">
    <name type="scientific">Rhizophagus irregularis</name>
    <dbReference type="NCBI Taxonomy" id="588596"/>
    <lineage>
        <taxon>Eukaryota</taxon>
        <taxon>Fungi</taxon>
        <taxon>Fungi incertae sedis</taxon>
        <taxon>Mucoromycota</taxon>
        <taxon>Glomeromycotina</taxon>
        <taxon>Glomeromycetes</taxon>
        <taxon>Glomerales</taxon>
        <taxon>Glomeraceae</taxon>
        <taxon>Rhizophagus</taxon>
    </lineage>
</organism>
<sequence length="122" mass="13954">MTIMELRSDFNKVCEPLRSSFLLSDSSQTSIPPVITAQDLILTDISSNKVELVRIPNAFIAYKMALVRQLKSQKVACHQSNVSLYLWAEEPEDVKNTYQKLSYSQIGSCFFHRADIFLLSYK</sequence>
<reference evidence="1 2" key="1">
    <citation type="submission" date="2017-10" db="EMBL/GenBank/DDBJ databases">
        <title>Extensive intraspecific genome diversity in a model arbuscular mycorrhizal fungus.</title>
        <authorList>
            <person name="Chen E.C.H."/>
            <person name="Morin E."/>
            <person name="Baudet D."/>
            <person name="Noel J."/>
            <person name="Ndikumana S."/>
            <person name="Charron P."/>
            <person name="St-Onge C."/>
            <person name="Giorgi J."/>
            <person name="Grigoriev I.V."/>
            <person name="Roux C."/>
            <person name="Martin F.M."/>
            <person name="Corradi N."/>
        </authorList>
    </citation>
    <scope>NUCLEOTIDE SEQUENCE [LARGE SCALE GENOMIC DNA]</scope>
    <source>
        <strain evidence="1 2">A1</strain>
    </source>
</reference>
<dbReference type="AlphaFoldDB" id="A0A2N0R6R2"/>
<evidence type="ECO:0000313" key="1">
    <source>
        <dbReference type="EMBL" id="PKC58994.1"/>
    </source>
</evidence>
<protein>
    <submittedName>
        <fullName evidence="1">Uncharacterized protein</fullName>
    </submittedName>
</protein>
<dbReference type="VEuPathDB" id="FungiDB:RhiirFUN_020338"/>
<name>A0A2N0R6R2_9GLOM</name>
<reference evidence="1 2" key="2">
    <citation type="submission" date="2017-10" db="EMBL/GenBank/DDBJ databases">
        <title>Genome analyses suggest a sexual origin of heterokaryosis in a supposedly ancient asexual fungus.</title>
        <authorList>
            <person name="Corradi N."/>
            <person name="Sedzielewska K."/>
            <person name="Noel J."/>
            <person name="Charron P."/>
            <person name="Farinelli L."/>
            <person name="Marton T."/>
            <person name="Kruger M."/>
            <person name="Pelin A."/>
            <person name="Brachmann A."/>
            <person name="Corradi N."/>
        </authorList>
    </citation>
    <scope>NUCLEOTIDE SEQUENCE [LARGE SCALE GENOMIC DNA]</scope>
    <source>
        <strain evidence="1 2">A1</strain>
    </source>
</reference>
<dbReference type="VEuPathDB" id="FungiDB:RhiirA1_470095"/>
<gene>
    <name evidence="1" type="ORF">RhiirA1_470095</name>
</gene>
<dbReference type="Proteomes" id="UP000232688">
    <property type="component" value="Unassembled WGS sequence"/>
</dbReference>
<dbReference type="VEuPathDB" id="FungiDB:FUN_013146"/>
<dbReference type="EMBL" id="LLXH01001416">
    <property type="protein sequence ID" value="PKC58994.1"/>
    <property type="molecule type" value="Genomic_DNA"/>
</dbReference>
<accession>A0A2N0R6R2</accession>
<proteinExistence type="predicted"/>
<evidence type="ECO:0000313" key="2">
    <source>
        <dbReference type="Proteomes" id="UP000232688"/>
    </source>
</evidence>